<dbReference type="Proteomes" id="UP000292424">
    <property type="component" value="Chromosome"/>
</dbReference>
<feature type="transmembrane region" description="Helical" evidence="1">
    <location>
        <begin position="273"/>
        <end position="292"/>
    </location>
</feature>
<evidence type="ECO:0000256" key="1">
    <source>
        <dbReference type="SAM" id="Phobius"/>
    </source>
</evidence>
<dbReference type="RefSeq" id="WP_131329628.1">
    <property type="nucleotide sequence ID" value="NZ_CP044016.1"/>
</dbReference>
<keyword evidence="1" id="KW-1133">Transmembrane helix</keyword>
<dbReference type="OrthoDB" id="649093at2"/>
<dbReference type="KEGG" id="arac:E0W69_008335"/>
<dbReference type="PANTHER" id="PTHR34978:SF3">
    <property type="entry name" value="SLR0241 PROTEIN"/>
    <property type="match status" value="1"/>
</dbReference>
<dbReference type="InterPro" id="IPR008969">
    <property type="entry name" value="CarboxyPept-like_regulatory"/>
</dbReference>
<keyword evidence="4" id="KW-1185">Reference proteome</keyword>
<evidence type="ECO:0000313" key="4">
    <source>
        <dbReference type="Proteomes" id="UP000292424"/>
    </source>
</evidence>
<organism evidence="3 4">
    <name type="scientific">Rhizosphaericola mali</name>
    <dbReference type="NCBI Taxonomy" id="2545455"/>
    <lineage>
        <taxon>Bacteria</taxon>
        <taxon>Pseudomonadati</taxon>
        <taxon>Bacteroidota</taxon>
        <taxon>Chitinophagia</taxon>
        <taxon>Chitinophagales</taxon>
        <taxon>Chitinophagaceae</taxon>
        <taxon>Rhizosphaericola</taxon>
    </lineage>
</organism>
<feature type="transmembrane region" description="Helical" evidence="1">
    <location>
        <begin position="38"/>
        <end position="58"/>
    </location>
</feature>
<dbReference type="AlphaFoldDB" id="A0A5P2G4H1"/>
<accession>A0A5P2G4H1</accession>
<dbReference type="SUPFAM" id="SSF49464">
    <property type="entry name" value="Carboxypeptidase regulatory domain-like"/>
    <property type="match status" value="1"/>
</dbReference>
<dbReference type="Gene3D" id="2.60.40.1120">
    <property type="entry name" value="Carboxypeptidase-like, regulatory domain"/>
    <property type="match status" value="1"/>
</dbReference>
<dbReference type="CDD" id="cd07341">
    <property type="entry name" value="M56_BlaR1_MecR1_like"/>
    <property type="match status" value="1"/>
</dbReference>
<dbReference type="InterPro" id="IPR052173">
    <property type="entry name" value="Beta-lactam_resp_regulator"/>
</dbReference>
<dbReference type="InterPro" id="IPR008756">
    <property type="entry name" value="Peptidase_M56"/>
</dbReference>
<evidence type="ECO:0000259" key="2">
    <source>
        <dbReference type="Pfam" id="PF05569"/>
    </source>
</evidence>
<keyword evidence="1" id="KW-0472">Membrane</keyword>
<protein>
    <submittedName>
        <fullName evidence="3">M56 family metallopeptidase</fullName>
    </submittedName>
</protein>
<dbReference type="Pfam" id="PF05569">
    <property type="entry name" value="Peptidase_M56"/>
    <property type="match status" value="1"/>
</dbReference>
<keyword evidence="1" id="KW-0812">Transmembrane</keyword>
<feature type="transmembrane region" description="Helical" evidence="1">
    <location>
        <begin position="97"/>
        <end position="120"/>
    </location>
</feature>
<feature type="domain" description="Peptidase M56" evidence="2">
    <location>
        <begin position="84"/>
        <end position="265"/>
    </location>
</feature>
<sequence>MNFITWQLLLKWLISFGLLFTFYMAFLQKLTFLNQRRFFLFFGTISAFVIPFLSLNILQKNSEQTAIQYLQKIPTIPQGQPVYESNSSNDHISISSLITYLVILGCIAFLVRFVLIILSLKNITKNAQLIDTFEKIRIYKLNKQSSTFSFGSKIFLGDGKLTEIEQHQILLHELSHAQHHHSIDTIWMEILIVLNWFNPFVWLLKKETRDNLEYLADKNVLKNKINKKEYQYLLLNTLLHNSNQSQISFTNNFNISSLKKRISMMNKNQTSKIHLWRIVFILPLIGILLLSFRKKEQPSDKIQIAGIVLDALTKKPVKGAIIKLDSIAAFTKTDNHGYYFLEFPRKIQNGLKYVQINISENNYQTLKSGYSYGDNMNASMIANFQLSPNTSNIGPNSSFANSPKNDYNSIHNGLIKALKTEKIIADMIKNGKIASIKDGTIYIADNAGSYLTLTPDNMEFALSHITINDTKKVTFDELNKNYKLSDFHGMSTNEDKINLVTKVK</sequence>
<feature type="transmembrane region" description="Helical" evidence="1">
    <location>
        <begin position="6"/>
        <end position="26"/>
    </location>
</feature>
<proteinExistence type="predicted"/>
<evidence type="ECO:0000313" key="3">
    <source>
        <dbReference type="EMBL" id="QES88660.1"/>
    </source>
</evidence>
<dbReference type="PANTHER" id="PTHR34978">
    <property type="entry name" value="POSSIBLE SENSOR-TRANSDUCER PROTEIN BLAR"/>
    <property type="match status" value="1"/>
</dbReference>
<reference evidence="3 4" key="1">
    <citation type="submission" date="2019-09" db="EMBL/GenBank/DDBJ databases">
        <title>Complete genome sequence of Arachidicoccus sp. B3-10 isolated from apple orchard soil.</title>
        <authorList>
            <person name="Kim H.S."/>
            <person name="Han K.-I."/>
            <person name="Suh M.K."/>
            <person name="Lee K.C."/>
            <person name="Eom M.K."/>
            <person name="Kim J.-S."/>
            <person name="Kang S.W."/>
            <person name="Sin Y."/>
            <person name="Lee J.-S."/>
        </authorList>
    </citation>
    <scope>NUCLEOTIDE SEQUENCE [LARGE SCALE GENOMIC DNA]</scope>
    <source>
        <strain evidence="3 4">B3-10</strain>
    </source>
</reference>
<dbReference type="EMBL" id="CP044016">
    <property type="protein sequence ID" value="QES88660.1"/>
    <property type="molecule type" value="Genomic_DNA"/>
</dbReference>
<gene>
    <name evidence="3" type="ORF">E0W69_008335</name>
</gene>
<name>A0A5P2G4H1_9BACT</name>